<dbReference type="KEGG" id="mes:Meso_0342"/>
<evidence type="ECO:0000259" key="1">
    <source>
        <dbReference type="Pfam" id="PF20352"/>
    </source>
</evidence>
<dbReference type="AlphaFoldDB" id="Q11LH9"/>
<dbReference type="OrthoDB" id="7851356at2"/>
<dbReference type="STRING" id="266779.Meso_0342"/>
<name>Q11LH9_CHESB</name>
<accession>Q11LH9</accession>
<sequence>MQDLLTVMAIWLSVNFGLPAIDEKPRIEFVSAARMAEVRRERLAAERSHGVVEIGQGTSPDTGHEFHAIYDDVSRTIYLPSDWTPASSAHVSMLLHEMVHHLQNAGALKYECSEARERPAYQAQARWLELFGKKLEEEFKIDPMTILVRTSCMY</sequence>
<dbReference type="InterPro" id="IPR046589">
    <property type="entry name" value="DUF6647"/>
</dbReference>
<dbReference type="EMBL" id="CP000390">
    <property type="protein sequence ID" value="ABG61746.1"/>
    <property type="molecule type" value="Genomic_DNA"/>
</dbReference>
<dbReference type="HOGENOM" id="CLU_119401_0_0_5"/>
<dbReference type="Pfam" id="PF20352">
    <property type="entry name" value="DUF6647"/>
    <property type="match status" value="1"/>
</dbReference>
<proteinExistence type="predicted"/>
<gene>
    <name evidence="2" type="ordered locus">Meso_0342</name>
</gene>
<evidence type="ECO:0000313" key="2">
    <source>
        <dbReference type="EMBL" id="ABG61746.1"/>
    </source>
</evidence>
<dbReference type="eggNOG" id="ENOG5032VFY">
    <property type="taxonomic scope" value="Bacteria"/>
</dbReference>
<protein>
    <recommendedName>
        <fullName evidence="1">DUF6647 domain-containing protein</fullName>
    </recommendedName>
</protein>
<organism evidence="2">
    <name type="scientific">Chelativorans sp. (strain BNC1)</name>
    <dbReference type="NCBI Taxonomy" id="266779"/>
    <lineage>
        <taxon>Bacteria</taxon>
        <taxon>Pseudomonadati</taxon>
        <taxon>Pseudomonadota</taxon>
        <taxon>Alphaproteobacteria</taxon>
        <taxon>Hyphomicrobiales</taxon>
        <taxon>Phyllobacteriaceae</taxon>
        <taxon>Chelativorans</taxon>
    </lineage>
</organism>
<reference evidence="2" key="1">
    <citation type="submission" date="2006-06" db="EMBL/GenBank/DDBJ databases">
        <title>Complete sequence of chromosome of Chelativorans sp. BNC1.</title>
        <authorList>
            <consortium name="US DOE Joint Genome Institute"/>
            <person name="Copeland A."/>
            <person name="Lucas S."/>
            <person name="Lapidus A."/>
            <person name="Barry K."/>
            <person name="Detter J.C."/>
            <person name="Glavina del Rio T."/>
            <person name="Hammon N."/>
            <person name="Israni S."/>
            <person name="Dalin E."/>
            <person name="Tice H."/>
            <person name="Pitluck S."/>
            <person name="Chertkov O."/>
            <person name="Brettin T."/>
            <person name="Bruce D."/>
            <person name="Han C."/>
            <person name="Tapia R."/>
            <person name="Gilna P."/>
            <person name="Schmutz J."/>
            <person name="Larimer F."/>
            <person name="Land M."/>
            <person name="Hauser L."/>
            <person name="Kyrpides N."/>
            <person name="Mikhailova N."/>
            <person name="Richardson P."/>
        </authorList>
    </citation>
    <scope>NUCLEOTIDE SEQUENCE</scope>
    <source>
        <strain evidence="2">BNC1</strain>
    </source>
</reference>
<feature type="domain" description="DUF6647" evidence="1">
    <location>
        <begin position="3"/>
        <end position="133"/>
    </location>
</feature>